<keyword evidence="2" id="KW-0489">Methyltransferase</keyword>
<dbReference type="HOGENOM" id="CLU_986348_0_0_5"/>
<protein>
    <submittedName>
        <fullName evidence="2">Methyltransferase FkbM family</fullName>
    </submittedName>
</protein>
<dbReference type="PANTHER" id="PTHR34203">
    <property type="entry name" value="METHYLTRANSFERASE, FKBM FAMILY PROTEIN"/>
    <property type="match status" value="1"/>
</dbReference>
<gene>
    <name evidence="2" type="ORF">RG1141_PA04620</name>
</gene>
<dbReference type="Pfam" id="PF05050">
    <property type="entry name" value="Methyltransf_21"/>
    <property type="match status" value="1"/>
</dbReference>
<dbReference type="EMBL" id="HG938356">
    <property type="protein sequence ID" value="CDN57297.1"/>
    <property type="molecule type" value="Genomic_DNA"/>
</dbReference>
<dbReference type="PANTHER" id="PTHR34203:SF15">
    <property type="entry name" value="SLL1173 PROTEIN"/>
    <property type="match status" value="1"/>
</dbReference>
<dbReference type="GO" id="GO:0032259">
    <property type="term" value="P:methylation"/>
    <property type="evidence" value="ECO:0007669"/>
    <property type="project" value="UniProtKB-KW"/>
</dbReference>
<evidence type="ECO:0000313" key="3">
    <source>
        <dbReference type="Proteomes" id="UP000028186"/>
    </source>
</evidence>
<dbReference type="eggNOG" id="COG2520">
    <property type="taxonomic scope" value="Bacteria"/>
</dbReference>
<dbReference type="NCBIfam" id="TIGR01444">
    <property type="entry name" value="fkbM_fam"/>
    <property type="match status" value="1"/>
</dbReference>
<reference evidence="3" key="1">
    <citation type="journal article" date="2014" name="BMC Genomics">
        <title>Genome sequencing of two Neorhizobium galegae strains reveals a noeT gene responsible for the unusual acetylation of the nodulation factors.</title>
        <authorList>
            <person name="Osterman J."/>
            <person name="Marsh J."/>
            <person name="Laine P.K."/>
            <person name="Zeng Z."/>
            <person name="Alatalo E."/>
            <person name="Sullivan J.T."/>
            <person name="Young J.P."/>
            <person name="Thomas-Oates J."/>
            <person name="Paulin L."/>
            <person name="Lindstrom K."/>
        </authorList>
    </citation>
    <scope>NUCLEOTIDE SEQUENCE [LARGE SCALE GENOMIC DNA]</scope>
    <source>
        <strain evidence="3">HAMBI 1141</strain>
        <plasmid evidence="3">II</plasmid>
    </source>
</reference>
<dbReference type="GO" id="GO:0008168">
    <property type="term" value="F:methyltransferase activity"/>
    <property type="evidence" value="ECO:0007669"/>
    <property type="project" value="UniProtKB-KW"/>
</dbReference>
<dbReference type="Proteomes" id="UP000028186">
    <property type="component" value="Plasmid pHAMBI1141a"/>
</dbReference>
<geneLocation type="plasmid" evidence="3">
    <name>II</name>
</geneLocation>
<dbReference type="Gene3D" id="3.40.50.150">
    <property type="entry name" value="Vaccinia Virus protein VP39"/>
    <property type="match status" value="1"/>
</dbReference>
<dbReference type="SUPFAM" id="SSF53335">
    <property type="entry name" value="S-adenosyl-L-methionine-dependent methyltransferases"/>
    <property type="match status" value="1"/>
</dbReference>
<dbReference type="KEGG" id="ngl:RG1141_PA04620"/>
<dbReference type="InterPro" id="IPR052514">
    <property type="entry name" value="SAM-dependent_MTase"/>
</dbReference>
<accession>A0A068TFQ4</accession>
<keyword evidence="2" id="KW-0614">Plasmid</keyword>
<dbReference type="InterPro" id="IPR029063">
    <property type="entry name" value="SAM-dependent_MTases_sf"/>
</dbReference>
<name>A0A068TFQ4_NEOGA</name>
<dbReference type="RefSeq" id="WP_040124422.1">
    <property type="nucleotide sequence ID" value="NZ_HG938356.1"/>
</dbReference>
<keyword evidence="2" id="KW-0808">Transferase</keyword>
<evidence type="ECO:0000313" key="2">
    <source>
        <dbReference type="EMBL" id="CDN57297.1"/>
    </source>
</evidence>
<proteinExistence type="predicted"/>
<sequence>MSLFRRLNPKAQPKTKTHSIGSVEITLNEGHQLPKYEAKHPLYDRFLPVLASVLPDDGSWIVDVGANVGDTAVALYQNCKNPILSIEGDAEFYSLLQRNVQQLGGRVTPIQALVGTGSVTGDLVRDGTTATRKGDGQGSTVTLDNVLMQYTVEKVSLLKTDTDGFDADIIKSAPNLLKSCRPLLFWENDFQSKEQRDDLESGYDFLRDLGYSRVWIFDNFGFPILSDIDFSALTQINDYIHSTAAMGKPKTIFYTDVLAATPENEGLARKALAKYRELIPAA</sequence>
<dbReference type="PATRIC" id="fig|1028801.3.peg.5058"/>
<dbReference type="InterPro" id="IPR006342">
    <property type="entry name" value="FkbM_mtfrase"/>
</dbReference>
<organism evidence="2 3">
    <name type="scientific">Neorhizobium galegae bv. officinalis bv. officinalis str. HAMBI 1141</name>
    <dbReference type="NCBI Taxonomy" id="1028801"/>
    <lineage>
        <taxon>Bacteria</taxon>
        <taxon>Pseudomonadati</taxon>
        <taxon>Pseudomonadota</taxon>
        <taxon>Alphaproteobacteria</taxon>
        <taxon>Hyphomicrobiales</taxon>
        <taxon>Rhizobiaceae</taxon>
        <taxon>Rhizobium/Agrobacterium group</taxon>
        <taxon>Neorhizobium</taxon>
    </lineage>
</organism>
<dbReference type="AlphaFoldDB" id="A0A068TFQ4"/>
<evidence type="ECO:0000259" key="1">
    <source>
        <dbReference type="Pfam" id="PF05050"/>
    </source>
</evidence>
<feature type="domain" description="Methyltransferase FkbM" evidence="1">
    <location>
        <begin position="63"/>
        <end position="212"/>
    </location>
</feature>